<reference evidence="4 5" key="1">
    <citation type="submission" date="2024-01" db="EMBL/GenBank/DDBJ databases">
        <title>Pedobacter sp. nov., isolated from fresh soil.</title>
        <authorList>
            <person name="Le N.T.T."/>
        </authorList>
    </citation>
    <scope>NUCLEOTIDE SEQUENCE [LARGE SCALE GENOMIC DNA]</scope>
    <source>
        <strain evidence="4 5">KR3-3</strain>
    </source>
</reference>
<sequence>MKKIRCLLVDDEPLAINLLEKHIAQLDFLEVAATCPNVAKAFDVLRRQDVDLLFLDIQMPGINGIDFLKTVSNAPKTIITTAYREFALDGYDLDLVDYLLKPITFDRFFKAVDRYLHNAGQSGLPMPANSEPGFIFIKSRYKQVKVDLNEVLYIESIKDYIKLWTIKNEIVAKYRISDIEADLSGKGFLRIHRSFIVNLRNITAFNTNTIEIGKSEIPIGESYKSAVFKMLGNL</sequence>
<dbReference type="PANTHER" id="PTHR37299">
    <property type="entry name" value="TRANSCRIPTIONAL REGULATOR-RELATED"/>
    <property type="match status" value="1"/>
</dbReference>
<evidence type="ECO:0000256" key="1">
    <source>
        <dbReference type="PROSITE-ProRule" id="PRU00169"/>
    </source>
</evidence>
<dbReference type="Gene3D" id="3.40.50.2300">
    <property type="match status" value="1"/>
</dbReference>
<dbReference type="InterPro" id="IPR046947">
    <property type="entry name" value="LytR-like"/>
</dbReference>
<gene>
    <name evidence="4" type="ORF">VRU48_09240</name>
</gene>
<evidence type="ECO:0000259" key="3">
    <source>
        <dbReference type="PROSITE" id="PS50930"/>
    </source>
</evidence>
<proteinExistence type="predicted"/>
<accession>A0ABU7I7F5</accession>
<organism evidence="4 5">
    <name type="scientific">Pedobacter albus</name>
    <dbReference type="NCBI Taxonomy" id="3113905"/>
    <lineage>
        <taxon>Bacteria</taxon>
        <taxon>Pseudomonadati</taxon>
        <taxon>Bacteroidota</taxon>
        <taxon>Sphingobacteriia</taxon>
        <taxon>Sphingobacteriales</taxon>
        <taxon>Sphingobacteriaceae</taxon>
        <taxon>Pedobacter</taxon>
    </lineage>
</organism>
<dbReference type="PANTHER" id="PTHR37299:SF1">
    <property type="entry name" value="STAGE 0 SPORULATION PROTEIN A HOMOLOG"/>
    <property type="match status" value="1"/>
</dbReference>
<dbReference type="PROSITE" id="PS50110">
    <property type="entry name" value="RESPONSE_REGULATORY"/>
    <property type="match status" value="1"/>
</dbReference>
<feature type="domain" description="HTH LytTR-type" evidence="3">
    <location>
        <begin position="135"/>
        <end position="202"/>
    </location>
</feature>
<dbReference type="SMART" id="SM00448">
    <property type="entry name" value="REC"/>
    <property type="match status" value="1"/>
</dbReference>
<dbReference type="InterPro" id="IPR007492">
    <property type="entry name" value="LytTR_DNA-bd_dom"/>
</dbReference>
<protein>
    <submittedName>
        <fullName evidence="4">LytTR family DNA-binding domain-containing protein</fullName>
    </submittedName>
</protein>
<dbReference type="Pfam" id="PF00072">
    <property type="entry name" value="Response_reg"/>
    <property type="match status" value="1"/>
</dbReference>
<dbReference type="InterPro" id="IPR011006">
    <property type="entry name" value="CheY-like_superfamily"/>
</dbReference>
<evidence type="ECO:0000313" key="4">
    <source>
        <dbReference type="EMBL" id="MEE1945292.1"/>
    </source>
</evidence>
<dbReference type="SUPFAM" id="SSF52172">
    <property type="entry name" value="CheY-like"/>
    <property type="match status" value="1"/>
</dbReference>
<dbReference type="RefSeq" id="WP_330107638.1">
    <property type="nucleotide sequence ID" value="NZ_JAZDQT010000001.1"/>
</dbReference>
<keyword evidence="4" id="KW-0238">DNA-binding</keyword>
<dbReference type="PROSITE" id="PS50930">
    <property type="entry name" value="HTH_LYTTR"/>
    <property type="match status" value="1"/>
</dbReference>
<feature type="modified residue" description="4-aspartylphosphate" evidence="1">
    <location>
        <position position="56"/>
    </location>
</feature>
<keyword evidence="1" id="KW-0597">Phosphoprotein</keyword>
<dbReference type="EMBL" id="JAZDQT010000001">
    <property type="protein sequence ID" value="MEE1945292.1"/>
    <property type="molecule type" value="Genomic_DNA"/>
</dbReference>
<comment type="caution">
    <text evidence="4">The sequence shown here is derived from an EMBL/GenBank/DDBJ whole genome shotgun (WGS) entry which is preliminary data.</text>
</comment>
<dbReference type="GO" id="GO:0003677">
    <property type="term" value="F:DNA binding"/>
    <property type="evidence" value="ECO:0007669"/>
    <property type="project" value="UniProtKB-KW"/>
</dbReference>
<dbReference type="InterPro" id="IPR001789">
    <property type="entry name" value="Sig_transdc_resp-reg_receiver"/>
</dbReference>
<evidence type="ECO:0000259" key="2">
    <source>
        <dbReference type="PROSITE" id="PS50110"/>
    </source>
</evidence>
<feature type="domain" description="Response regulatory" evidence="2">
    <location>
        <begin position="5"/>
        <end position="116"/>
    </location>
</feature>
<dbReference type="SMART" id="SM00850">
    <property type="entry name" value="LytTR"/>
    <property type="match status" value="1"/>
</dbReference>
<dbReference type="Pfam" id="PF04397">
    <property type="entry name" value="LytTR"/>
    <property type="match status" value="1"/>
</dbReference>
<dbReference type="Gene3D" id="2.40.50.1020">
    <property type="entry name" value="LytTr DNA-binding domain"/>
    <property type="match status" value="1"/>
</dbReference>
<dbReference type="Proteomes" id="UP001336835">
    <property type="component" value="Unassembled WGS sequence"/>
</dbReference>
<evidence type="ECO:0000313" key="5">
    <source>
        <dbReference type="Proteomes" id="UP001336835"/>
    </source>
</evidence>
<name>A0ABU7I7F5_9SPHI</name>
<keyword evidence="5" id="KW-1185">Reference proteome</keyword>